<keyword evidence="3" id="KW-1185">Reference proteome</keyword>
<dbReference type="AlphaFoldDB" id="A0A0U9I6R0"/>
<gene>
    <name evidence="2" type="ORF">KFL_000570500</name>
</gene>
<accession>A0A0U9I6R0</accession>
<feature type="chain" id="PRO_5006865140" description="Dirigent protein" evidence="1">
    <location>
        <begin position="21"/>
        <end position="240"/>
    </location>
</feature>
<dbReference type="Proteomes" id="UP000054558">
    <property type="component" value="Unassembled WGS sequence"/>
</dbReference>
<dbReference type="PROSITE" id="PS51257">
    <property type="entry name" value="PROKAR_LIPOPROTEIN"/>
    <property type="match status" value="1"/>
</dbReference>
<dbReference type="InterPro" id="IPR044859">
    <property type="entry name" value="Allene_oxi_cyc_Dirigent"/>
</dbReference>
<proteinExistence type="predicted"/>
<evidence type="ECO:0000313" key="3">
    <source>
        <dbReference type="Proteomes" id="UP000054558"/>
    </source>
</evidence>
<name>A0A0U9I6R0_KLENI</name>
<dbReference type="Gene3D" id="2.40.480.10">
    <property type="entry name" value="Allene oxide cyclase-like"/>
    <property type="match status" value="1"/>
</dbReference>
<organism evidence="2 3">
    <name type="scientific">Klebsormidium nitens</name>
    <name type="common">Green alga</name>
    <name type="synonym">Ulothrix nitens</name>
    <dbReference type="NCBI Taxonomy" id="105231"/>
    <lineage>
        <taxon>Eukaryota</taxon>
        <taxon>Viridiplantae</taxon>
        <taxon>Streptophyta</taxon>
        <taxon>Klebsormidiophyceae</taxon>
        <taxon>Klebsormidiales</taxon>
        <taxon>Klebsormidiaceae</taxon>
        <taxon>Klebsormidium</taxon>
    </lineage>
</organism>
<evidence type="ECO:0000313" key="2">
    <source>
        <dbReference type="EMBL" id="GAQ80604.1"/>
    </source>
</evidence>
<protein>
    <recommendedName>
        <fullName evidence="4">Dirigent protein</fullName>
    </recommendedName>
</protein>
<feature type="signal peptide" evidence="1">
    <location>
        <begin position="1"/>
        <end position="20"/>
    </location>
</feature>
<sequence>MARQGRDVALLVLLLMGCHAVLEVAAQGVQLSTEQVTVNVRRGQIPGPRHGSTSNIYQNYTIGNSFHYNQDFYFSIPAGTPDEKAKAGYSQGFCYVTATDQITVPPPPVLDCVVSFYFVKDSMGGYSDALFTRGSFAPFTTNADPYGIVGGTGKYATASGYFMESAEPTSVGSELYDGFFFTVYVLTPGVPASTVLLFRRIRVPLLPRRVRLEQPPDLRLEASASGTAAVIMLTYDDVNL</sequence>
<reference evidence="2 3" key="1">
    <citation type="journal article" date="2014" name="Nat. Commun.">
        <title>Klebsormidium flaccidum genome reveals primary factors for plant terrestrial adaptation.</title>
        <authorList>
            <person name="Hori K."/>
            <person name="Maruyama F."/>
            <person name="Fujisawa T."/>
            <person name="Togashi T."/>
            <person name="Yamamoto N."/>
            <person name="Seo M."/>
            <person name="Sato S."/>
            <person name="Yamada T."/>
            <person name="Mori H."/>
            <person name="Tajima N."/>
            <person name="Moriyama T."/>
            <person name="Ikeuchi M."/>
            <person name="Watanabe M."/>
            <person name="Wada H."/>
            <person name="Kobayashi K."/>
            <person name="Saito M."/>
            <person name="Masuda T."/>
            <person name="Sasaki-Sekimoto Y."/>
            <person name="Mashiguchi K."/>
            <person name="Awai K."/>
            <person name="Shimojima M."/>
            <person name="Masuda S."/>
            <person name="Iwai M."/>
            <person name="Nobusawa T."/>
            <person name="Narise T."/>
            <person name="Kondo S."/>
            <person name="Saito H."/>
            <person name="Sato R."/>
            <person name="Murakawa M."/>
            <person name="Ihara Y."/>
            <person name="Oshima-Yamada Y."/>
            <person name="Ohtaka K."/>
            <person name="Satoh M."/>
            <person name="Sonobe K."/>
            <person name="Ishii M."/>
            <person name="Ohtani R."/>
            <person name="Kanamori-Sato M."/>
            <person name="Honoki R."/>
            <person name="Miyazaki D."/>
            <person name="Mochizuki H."/>
            <person name="Umetsu J."/>
            <person name="Higashi K."/>
            <person name="Shibata D."/>
            <person name="Kamiya Y."/>
            <person name="Sato N."/>
            <person name="Nakamura Y."/>
            <person name="Tabata S."/>
            <person name="Ida S."/>
            <person name="Kurokawa K."/>
            <person name="Ohta H."/>
        </authorList>
    </citation>
    <scope>NUCLEOTIDE SEQUENCE [LARGE SCALE GENOMIC DNA]</scope>
    <source>
        <strain evidence="2 3">NIES-2285</strain>
    </source>
</reference>
<dbReference type="EMBL" id="DF237006">
    <property type="protein sequence ID" value="GAQ80604.1"/>
    <property type="molecule type" value="Genomic_DNA"/>
</dbReference>
<keyword evidence="1" id="KW-0732">Signal</keyword>
<evidence type="ECO:0008006" key="4">
    <source>
        <dbReference type="Google" id="ProtNLM"/>
    </source>
</evidence>
<evidence type="ECO:0000256" key="1">
    <source>
        <dbReference type="SAM" id="SignalP"/>
    </source>
</evidence>